<dbReference type="PANTHER" id="PTHR43739">
    <property type="entry name" value="XYLOGLUCANASE (EUROFUNG)"/>
    <property type="match status" value="1"/>
</dbReference>
<evidence type="ECO:0000313" key="4">
    <source>
        <dbReference type="EMBL" id="MET6992092.1"/>
    </source>
</evidence>
<evidence type="ECO:0000313" key="5">
    <source>
        <dbReference type="Proteomes" id="UP001549799"/>
    </source>
</evidence>
<reference evidence="4 5" key="1">
    <citation type="submission" date="2024-07" db="EMBL/GenBank/DDBJ databases">
        <title>The genome sequence of type strain Sediminicola arcticus GDMCC 1.2805.</title>
        <authorList>
            <person name="Liu Y."/>
        </authorList>
    </citation>
    <scope>NUCLEOTIDE SEQUENCE [LARGE SCALE GENOMIC DNA]</scope>
    <source>
        <strain evidence="4 5">GDMCC 1.2805</strain>
    </source>
</reference>
<dbReference type="InterPro" id="IPR017897">
    <property type="entry name" value="Thrombospondin_3_rpt"/>
</dbReference>
<dbReference type="EMBL" id="JBEXAE010000015">
    <property type="protein sequence ID" value="MET6992092.1"/>
    <property type="molecule type" value="Genomic_DNA"/>
</dbReference>
<dbReference type="NCBIfam" id="TIGR04183">
    <property type="entry name" value="Por_Secre_tail"/>
    <property type="match status" value="1"/>
</dbReference>
<dbReference type="Gene3D" id="2.130.10.10">
    <property type="entry name" value="YVTN repeat-like/Quinoprotein amine dehydrogenase"/>
    <property type="match status" value="3"/>
</dbReference>
<feature type="domain" description="Secretion system C-terminal sorting" evidence="3">
    <location>
        <begin position="1347"/>
        <end position="1421"/>
    </location>
</feature>
<dbReference type="InterPro" id="IPR026444">
    <property type="entry name" value="Secre_tail"/>
</dbReference>
<dbReference type="PROSITE" id="PS51234">
    <property type="entry name" value="TSP3"/>
    <property type="match status" value="1"/>
</dbReference>
<dbReference type="Gene3D" id="4.10.1080.10">
    <property type="entry name" value="TSP type-3 repeat"/>
    <property type="match status" value="1"/>
</dbReference>
<evidence type="ECO:0000256" key="2">
    <source>
        <dbReference type="SAM" id="SignalP"/>
    </source>
</evidence>
<proteinExistence type="predicted"/>
<protein>
    <submittedName>
        <fullName evidence="4">Thrombospondin type 3 repeat-containing protein</fullName>
    </submittedName>
</protein>
<evidence type="ECO:0000256" key="1">
    <source>
        <dbReference type="ARBA" id="ARBA00022729"/>
    </source>
</evidence>
<dbReference type="InterPro" id="IPR028974">
    <property type="entry name" value="TSP_type-3_rpt"/>
</dbReference>
<dbReference type="PANTHER" id="PTHR43739:SF5">
    <property type="entry name" value="EXO-ALPHA-SIALIDASE"/>
    <property type="match status" value="1"/>
</dbReference>
<comment type="caution">
    <text evidence="4">The sequence shown here is derived from an EMBL/GenBank/DDBJ whole genome shotgun (WGS) entry which is preliminary data.</text>
</comment>
<dbReference type="Pfam" id="PF18962">
    <property type="entry name" value="Por_Secre_tail"/>
    <property type="match status" value="1"/>
</dbReference>
<keyword evidence="5" id="KW-1185">Reference proteome</keyword>
<accession>A0ABV2SY55</accession>
<dbReference type="InterPro" id="IPR003367">
    <property type="entry name" value="Thrombospondin_3-like_rpt"/>
</dbReference>
<dbReference type="InterPro" id="IPR052025">
    <property type="entry name" value="Xyloglucanase_GH74"/>
</dbReference>
<feature type="signal peptide" evidence="2">
    <location>
        <begin position="1"/>
        <end position="20"/>
    </location>
</feature>
<dbReference type="SUPFAM" id="SSF103647">
    <property type="entry name" value="TSP type-3 repeat"/>
    <property type="match status" value="1"/>
</dbReference>
<evidence type="ECO:0000259" key="3">
    <source>
        <dbReference type="Pfam" id="PF18962"/>
    </source>
</evidence>
<dbReference type="InterPro" id="IPR015943">
    <property type="entry name" value="WD40/YVTN_repeat-like_dom_sf"/>
</dbReference>
<organism evidence="4 5">
    <name type="scientific">Sediminicola arcticus</name>
    <dbReference type="NCBI Taxonomy" id="1574308"/>
    <lineage>
        <taxon>Bacteria</taxon>
        <taxon>Pseudomonadati</taxon>
        <taxon>Bacteroidota</taxon>
        <taxon>Flavobacteriia</taxon>
        <taxon>Flavobacteriales</taxon>
        <taxon>Flavobacteriaceae</taxon>
        <taxon>Sediminicola</taxon>
    </lineage>
</organism>
<sequence length="1423" mass="153839">MLRKLLLLLLFVGINSYGQFNESAPWMGNIKKNPSNTSKANPSSYTINEISEAFQEYWKDKDPNVKGSGFKPYMRWENYWKNFVDSQGNLPTSTELWETWKNKSNSTAKSNAISNWSSLGPFSTNAYSGRLPGQGRVNAVAVDPNNPNTWYVGAPAGGIWKSINAGSSWINLFDDFPQIGVSGIAIDPNNSNIIYIATGDDDAADSYSVGVFKSLDGGNTWNATGLNPSNTSIGWLMNEITIDPTNSQIVWVGTNQGLYKSNDAGINWVRTKTGNIKDFKLKPNNSNTIYAVSNNEFFKSTDGGATFITITNNLPTSSGRFVLGVTPANENVVYILSANTGANDFSFQGIYKSINSGQTFTKRANTTNIMESNQAWFDLALEVSPTDENVLYTGCLNLWKSNNGGNAFQKLNSWFQNNPAYTHADIHTLKIFNGKLFCGSDGGIYVSENGGTSFSDYTNGISISQFYRISVAEGNASKIIGGLQDNGGHVLNNGSWNTYHGGDGMDNVIDPNNPNLIYGFTQFGGSLNISTDSGQSIGFVGPPRDGQGNSIQGNWITPMAISSNGDVYAGYDAVYKLIGNSWQKISGPIGSGNIEDIEIDPNNPMIIYAAESDFLFKSIDGGVTFSTLNKFDSNISDIAINGTNSNILYATTSNRVGISQANQQAVRGVFKITVNGNNAIEEDITYNLPKDQAFFAIIHQGRNSTNPIYVGTSLGVYRLDDTLTEWEDYFTGLPNTAVGDLEISLDDEIITAATYGRGIWQSPIPTEIPSNDIRIVSLVPEENSVLCGEIMPSITVENKGVNTINEVQVTYTLNGTPPQNFTHAITLNFGETGVIPLPSLSTTGIGKNTLTANVTIANDAFSNNNEMSRSFFVNNFGVGDAVSTFETEDDFLITYNDGAEGSVWEKGVPAGTLLNIAGSGNQAYATNLDGNHPNNVKGVLLSKCYEFSSILAPVLKFKMAYDLEVNFDIVYVQYSIDDGKTWDVLGNSNSGPNWYTSSRTNAESGEADDCQNCPGAQWTGTNTQLTEYAYNFVENAIKGDTNLTNESNIIFRIIFHADAGVNQEGVVIDDFVIEGFQDDEDDDNDGINDNVDNCPLIGNANQLDTDNDGIGDACDPDDDNDGINDADDNCPLIANADQLDTDNDGIGDVCDNDSDNDGVPNASDLCPDTTENAVIDVNGCEIFSLPVTNFSVLTTAESCISSNNGTIVITAVASYNYIATLTASTTTIANQSFATATSFENLTADTYTVCISIENQPDYQNCFEVRITEPVALSVSSKVNTLGKEITLKLSGGKIYTVRVNKDIYTTIQSEITLPLTEIENKISVSTDLNCQGSFEELVVLNSELLIYPNPIANGNLNIQLGNTNTGNIKVALFSINGNKVYGKEQVAENGALQINVDGLAKGVYILNIKSGSVLNTYKIIKK</sequence>
<dbReference type="Proteomes" id="UP001549799">
    <property type="component" value="Unassembled WGS sequence"/>
</dbReference>
<dbReference type="SUPFAM" id="SSF110296">
    <property type="entry name" value="Oligoxyloglucan reducing end-specific cellobiohydrolase"/>
    <property type="match status" value="2"/>
</dbReference>
<gene>
    <name evidence="4" type="ORF">ABXZ36_15700</name>
</gene>
<keyword evidence="1 2" id="KW-0732">Signal</keyword>
<feature type="chain" id="PRO_5046908070" evidence="2">
    <location>
        <begin position="21"/>
        <end position="1423"/>
    </location>
</feature>
<name>A0ABV2SY55_9FLAO</name>
<dbReference type="RefSeq" id="WP_354616634.1">
    <property type="nucleotide sequence ID" value="NZ_JBEXAE010000015.1"/>
</dbReference>
<dbReference type="Pfam" id="PF02412">
    <property type="entry name" value="TSP_3"/>
    <property type="match status" value="3"/>
</dbReference>